<dbReference type="AlphaFoldDB" id="A0A183JCU8"/>
<evidence type="ECO:0000313" key="3">
    <source>
        <dbReference type="WBParaSite" id="SCUD_0000050501-mRNA-1"/>
    </source>
</evidence>
<sequence>MGFLKILRISMYATRYVFVKSSFSFKLHSTLMTCKIFNFNRLIIT</sequence>
<organism evidence="3">
    <name type="scientific">Schistosoma curassoni</name>
    <dbReference type="NCBI Taxonomy" id="6186"/>
    <lineage>
        <taxon>Eukaryota</taxon>
        <taxon>Metazoa</taxon>
        <taxon>Spiralia</taxon>
        <taxon>Lophotrochozoa</taxon>
        <taxon>Platyhelminthes</taxon>
        <taxon>Trematoda</taxon>
        <taxon>Digenea</taxon>
        <taxon>Strigeidida</taxon>
        <taxon>Schistosomatoidea</taxon>
        <taxon>Schistosomatidae</taxon>
        <taxon>Schistosoma</taxon>
    </lineage>
</organism>
<protein>
    <submittedName>
        <fullName evidence="1 3">Uncharacterized protein</fullName>
    </submittedName>
</protein>
<proteinExistence type="predicted"/>
<dbReference type="EMBL" id="UZAK01000337">
    <property type="protein sequence ID" value="VDO61969.1"/>
    <property type="molecule type" value="Genomic_DNA"/>
</dbReference>
<evidence type="ECO:0000313" key="2">
    <source>
        <dbReference type="Proteomes" id="UP000279833"/>
    </source>
</evidence>
<gene>
    <name evidence="1" type="ORF">SCUD_LOCUS506</name>
</gene>
<reference evidence="1 2" key="2">
    <citation type="submission" date="2018-11" db="EMBL/GenBank/DDBJ databases">
        <authorList>
            <consortium name="Pathogen Informatics"/>
        </authorList>
    </citation>
    <scope>NUCLEOTIDE SEQUENCE [LARGE SCALE GENOMIC DNA]</scope>
    <source>
        <strain evidence="1">Dakar</strain>
        <strain evidence="2">Dakar, Senegal</strain>
    </source>
</reference>
<dbReference type="Proteomes" id="UP000279833">
    <property type="component" value="Unassembled WGS sequence"/>
</dbReference>
<evidence type="ECO:0000313" key="1">
    <source>
        <dbReference type="EMBL" id="VDO61969.1"/>
    </source>
</evidence>
<reference evidence="3" key="1">
    <citation type="submission" date="2016-06" db="UniProtKB">
        <authorList>
            <consortium name="WormBaseParasite"/>
        </authorList>
    </citation>
    <scope>IDENTIFICATION</scope>
</reference>
<keyword evidence="2" id="KW-1185">Reference proteome</keyword>
<accession>A0A183JCU8</accession>
<dbReference type="WBParaSite" id="SCUD_0000050501-mRNA-1">
    <property type="protein sequence ID" value="SCUD_0000050501-mRNA-1"/>
    <property type="gene ID" value="SCUD_0000050501"/>
</dbReference>
<name>A0A183JCU8_9TREM</name>